<dbReference type="Pfam" id="PF00675">
    <property type="entry name" value="Peptidase_M16"/>
    <property type="match status" value="1"/>
</dbReference>
<feature type="domain" description="Peptidase M16 middle/third" evidence="10">
    <location>
        <begin position="437"/>
        <end position="725"/>
    </location>
</feature>
<keyword evidence="2" id="KW-0645">Protease</keyword>
<dbReference type="GO" id="GO:0008237">
    <property type="term" value="F:metallopeptidase activity"/>
    <property type="evidence" value="ECO:0007669"/>
    <property type="project" value="UniProtKB-KW"/>
</dbReference>
<evidence type="ECO:0000256" key="7">
    <source>
        <dbReference type="SAM" id="MobiDB-lite"/>
    </source>
</evidence>
<feature type="region of interest" description="Disordered" evidence="7">
    <location>
        <begin position="31"/>
        <end position="90"/>
    </location>
</feature>
<dbReference type="InterPro" id="IPR050626">
    <property type="entry name" value="Peptidase_M16"/>
</dbReference>
<dbReference type="InterPro" id="IPR011249">
    <property type="entry name" value="Metalloenz_LuxS/M16"/>
</dbReference>
<dbReference type="Pfam" id="PF22456">
    <property type="entry name" value="PqqF-like_C_4"/>
    <property type="match status" value="1"/>
</dbReference>
<feature type="domain" description="Coenzyme PQQ synthesis protein F-like C-terminal lobe" evidence="11">
    <location>
        <begin position="837"/>
        <end position="936"/>
    </location>
</feature>
<evidence type="ECO:0000259" key="9">
    <source>
        <dbReference type="Pfam" id="PF05193"/>
    </source>
</evidence>
<dbReference type="InterPro" id="IPR032632">
    <property type="entry name" value="Peptidase_M16_M"/>
</dbReference>
<proteinExistence type="inferred from homology"/>
<dbReference type="Pfam" id="PF05193">
    <property type="entry name" value="Peptidase_M16_C"/>
    <property type="match status" value="1"/>
</dbReference>
<dbReference type="GO" id="GO:0046872">
    <property type="term" value="F:metal ion binding"/>
    <property type="evidence" value="ECO:0007669"/>
    <property type="project" value="UniProtKB-KW"/>
</dbReference>
<dbReference type="STRING" id="296587.C1DYG3"/>
<evidence type="ECO:0000313" key="13">
    <source>
        <dbReference type="Proteomes" id="UP000002009"/>
    </source>
</evidence>
<dbReference type="SUPFAM" id="SSF63411">
    <property type="entry name" value="LuxS/MPP-like metallohydrolase"/>
    <property type="match status" value="4"/>
</dbReference>
<dbReference type="InterPro" id="IPR011765">
    <property type="entry name" value="Pept_M16_N"/>
</dbReference>
<feature type="compositionally biased region" description="Acidic residues" evidence="7">
    <location>
        <begin position="63"/>
        <end position="84"/>
    </location>
</feature>
<dbReference type="OrthoDB" id="952271at2759"/>
<sequence>MEVTEDIPKPERDARLYRRITFPNGLEALLISDPSLAGMKTPEDGDEDPMDDDAGSDGSHDGDDSDGDDDEEDGDEDGDEEDKEDGPGAGMKLAACSVDFDVGFFSDRASGFEGISHFLEHMVFMGSEKFPGENYFSDWLAQHWGSENAMTDSEQTTFYFECHPKHLKEGLDIFSGYFLNPLIKMDAVEREVTAVESEFERVTNNDACRLEAIMGHCAAEGHPFGVFGWGNRASLTQSELWKQGKIRESLLGHWRKHYHAGRMSICLLGEQDLDTLQSWVSELFSDMRNDGEAKTDYVSAGSPYAGQLPLIVNTTQVREGKQLDLVFTIPAGIKRRYRKKSVEYVEELIGHEGAGSLFATLKLRGLADRISAGVGSGGLADNSVCSLFTATIRLTDEGFERVDEVISLFFQYAEMMRRTGPQEWSWRENRALRKIEFRFKEEEGAAEYTEMLAMTMRKHSREDCLAGDYLYDDYDPTEISTVLDAIVPSKCLYIVSNSEFDAEQQGVERERWFNVPLVRTSVDAAKIASWEAADPDPALTYPPRNVFIAESFDIKGGSKSRAGGADVPAPLVVPPEIVHECGVMRLWHRLDDRFDQPRVNAYFHVTLPAIDATPEAYVSADMLTLCVHDRLQDTVRYPAELASLNAGLDVVGQHTMLSLTFDGFSDKLPNLVKAYFEAVADFEVTDSRFEKIKEKRLKDFKNYGLKPGRQARSLLHQLMKDREDSELVKMAALEKVTPASLREFVHGIWSAASHVEGLIVGNVTADEALAMGAVIRGTLRGGKVEPDDFPTRRCTVVPPGDARFAIPTQNPEEGTNVVYCYYQHGPSTHELRAIGLLAQQLMSEKCFDQLRTKEQLGYVASAALEILYEICGFRVMVESAFHSPAHVEERINAFLESFPRTVEDMTDEEFVKTRRSLVDSVLTMDVSLTAEADRHWTHVTNQKYQYYRGQIVASMIDKITKEQVVEWLKANVVPTAPNARRVTIFVHGKNHPLGDDGSNPGAMGPEDVKRLKQQWGLHPKQGDPTTVPELEAPPEDVCRLTNTDVAEILRRREAVSAAAKGGADGAPKKMNQWAQRMADRSAFCAAGCPCLKPGSGGPFKMPRLKK</sequence>
<feature type="domain" description="Peptidase M16 C-terminal" evidence="9">
    <location>
        <begin position="247"/>
        <end position="430"/>
    </location>
</feature>
<dbReference type="OMA" id="INQVMEH"/>
<evidence type="ECO:0000256" key="3">
    <source>
        <dbReference type="ARBA" id="ARBA00022723"/>
    </source>
</evidence>
<gene>
    <name evidence="12" type="ORF">MICPUN_55952</name>
</gene>
<evidence type="ECO:0000259" key="10">
    <source>
        <dbReference type="Pfam" id="PF16187"/>
    </source>
</evidence>
<protein>
    <submittedName>
        <fullName evidence="12">Uncharacterized protein</fullName>
    </submittedName>
</protein>
<keyword evidence="3" id="KW-0479">Metal-binding</keyword>
<dbReference type="FunCoup" id="C1DYG3">
    <property type="interactions" value="759"/>
</dbReference>
<dbReference type="Proteomes" id="UP000002009">
    <property type="component" value="Chromosome 2"/>
</dbReference>
<name>C1DYG3_MICCC</name>
<dbReference type="eggNOG" id="KOG0959">
    <property type="taxonomic scope" value="Eukaryota"/>
</dbReference>
<dbReference type="PANTHER" id="PTHR43690:SF18">
    <property type="entry name" value="INSULIN-DEGRADING ENZYME-RELATED"/>
    <property type="match status" value="1"/>
</dbReference>
<organism evidence="12 13">
    <name type="scientific">Micromonas commoda (strain RCC299 / NOUM17 / CCMP2709)</name>
    <name type="common">Picoplanktonic green alga</name>
    <dbReference type="NCBI Taxonomy" id="296587"/>
    <lineage>
        <taxon>Eukaryota</taxon>
        <taxon>Viridiplantae</taxon>
        <taxon>Chlorophyta</taxon>
        <taxon>Mamiellophyceae</taxon>
        <taxon>Mamiellales</taxon>
        <taxon>Mamiellaceae</taxon>
        <taxon>Micromonas</taxon>
    </lineage>
</organism>
<keyword evidence="6" id="KW-0482">Metalloprotease</keyword>
<accession>C1DYG3</accession>
<evidence type="ECO:0000256" key="2">
    <source>
        <dbReference type="ARBA" id="ARBA00022670"/>
    </source>
</evidence>
<dbReference type="AlphaFoldDB" id="C1DYG3"/>
<keyword evidence="13" id="KW-1185">Reference proteome</keyword>
<dbReference type="EMBL" id="CP001323">
    <property type="protein sequence ID" value="ACO61422.1"/>
    <property type="molecule type" value="Genomic_DNA"/>
</dbReference>
<dbReference type="Pfam" id="PF16187">
    <property type="entry name" value="Peptidase_M16_M"/>
    <property type="match status" value="1"/>
</dbReference>
<comment type="similarity">
    <text evidence="1">Belongs to the peptidase M16 family.</text>
</comment>
<dbReference type="RefSeq" id="XP_002500164.1">
    <property type="nucleotide sequence ID" value="XM_002500118.1"/>
</dbReference>
<keyword evidence="4" id="KW-0378">Hydrolase</keyword>
<evidence type="ECO:0000259" key="11">
    <source>
        <dbReference type="Pfam" id="PF22456"/>
    </source>
</evidence>
<dbReference type="FunFam" id="3.30.830.10:FF:000005">
    <property type="entry name" value="nardilysin isoform X1"/>
    <property type="match status" value="1"/>
</dbReference>
<evidence type="ECO:0000256" key="5">
    <source>
        <dbReference type="ARBA" id="ARBA00022833"/>
    </source>
</evidence>
<evidence type="ECO:0000256" key="4">
    <source>
        <dbReference type="ARBA" id="ARBA00022801"/>
    </source>
</evidence>
<dbReference type="Gene3D" id="3.30.830.10">
    <property type="entry name" value="Metalloenzyme, LuxS/M16 peptidase-like"/>
    <property type="match status" value="4"/>
</dbReference>
<reference evidence="12 13" key="1">
    <citation type="journal article" date="2009" name="Science">
        <title>Green evolution and dynamic adaptations revealed by genomes of the marine picoeukaryotes Micromonas.</title>
        <authorList>
            <person name="Worden A.Z."/>
            <person name="Lee J.H."/>
            <person name="Mock T."/>
            <person name="Rouze P."/>
            <person name="Simmons M.P."/>
            <person name="Aerts A.L."/>
            <person name="Allen A.E."/>
            <person name="Cuvelier M.L."/>
            <person name="Derelle E."/>
            <person name="Everett M.V."/>
            <person name="Foulon E."/>
            <person name="Grimwood J."/>
            <person name="Gundlach H."/>
            <person name="Henrissat B."/>
            <person name="Napoli C."/>
            <person name="McDonald S.M."/>
            <person name="Parker M.S."/>
            <person name="Rombauts S."/>
            <person name="Salamov A."/>
            <person name="Von Dassow P."/>
            <person name="Badger J.H."/>
            <person name="Coutinho P.M."/>
            <person name="Demir E."/>
            <person name="Dubchak I."/>
            <person name="Gentemann C."/>
            <person name="Eikrem W."/>
            <person name="Gready J.E."/>
            <person name="John U."/>
            <person name="Lanier W."/>
            <person name="Lindquist E.A."/>
            <person name="Lucas S."/>
            <person name="Mayer K.F."/>
            <person name="Moreau H."/>
            <person name="Not F."/>
            <person name="Otillar R."/>
            <person name="Panaud O."/>
            <person name="Pangilinan J."/>
            <person name="Paulsen I."/>
            <person name="Piegu B."/>
            <person name="Poliakov A."/>
            <person name="Robbens S."/>
            <person name="Schmutz J."/>
            <person name="Toulza E."/>
            <person name="Wyss T."/>
            <person name="Zelensky A."/>
            <person name="Zhou K."/>
            <person name="Armbrust E.V."/>
            <person name="Bhattacharya D."/>
            <person name="Goodenough U.W."/>
            <person name="Van de Peer Y."/>
            <person name="Grigoriev I.V."/>
        </authorList>
    </citation>
    <scope>NUCLEOTIDE SEQUENCE [LARGE SCALE GENOMIC DNA]</scope>
    <source>
        <strain evidence="13">RCC299 / NOUM17</strain>
    </source>
</reference>
<keyword evidence="5" id="KW-0862">Zinc</keyword>
<dbReference type="KEGG" id="mis:MICPUN_55952"/>
<dbReference type="InterPro" id="IPR007863">
    <property type="entry name" value="Peptidase_M16_C"/>
</dbReference>
<dbReference type="InterPro" id="IPR054734">
    <property type="entry name" value="PqqF-like_C_4"/>
</dbReference>
<feature type="compositionally biased region" description="Acidic residues" evidence="7">
    <location>
        <begin position="44"/>
        <end position="55"/>
    </location>
</feature>
<dbReference type="GeneID" id="8241355"/>
<evidence type="ECO:0000256" key="1">
    <source>
        <dbReference type="ARBA" id="ARBA00007261"/>
    </source>
</evidence>
<evidence type="ECO:0000256" key="6">
    <source>
        <dbReference type="ARBA" id="ARBA00023049"/>
    </source>
</evidence>
<feature type="domain" description="Peptidase M16 N-terminal" evidence="8">
    <location>
        <begin position="94"/>
        <end position="206"/>
    </location>
</feature>
<dbReference type="InParanoid" id="C1DYG3"/>
<evidence type="ECO:0000259" key="8">
    <source>
        <dbReference type="Pfam" id="PF00675"/>
    </source>
</evidence>
<dbReference type="GO" id="GO:0006508">
    <property type="term" value="P:proteolysis"/>
    <property type="evidence" value="ECO:0007669"/>
    <property type="project" value="UniProtKB-KW"/>
</dbReference>
<dbReference type="PANTHER" id="PTHR43690">
    <property type="entry name" value="NARDILYSIN"/>
    <property type="match status" value="1"/>
</dbReference>
<evidence type="ECO:0000313" key="12">
    <source>
        <dbReference type="EMBL" id="ACO61422.1"/>
    </source>
</evidence>